<dbReference type="EMBL" id="UYSU01035908">
    <property type="protein sequence ID" value="VDL96875.1"/>
    <property type="molecule type" value="Genomic_DNA"/>
</dbReference>
<evidence type="ECO:0000313" key="2">
    <source>
        <dbReference type="Proteomes" id="UP000275846"/>
    </source>
</evidence>
<organism evidence="3">
    <name type="scientific">Schistocephalus solidus</name>
    <name type="common">Tapeworm</name>
    <dbReference type="NCBI Taxonomy" id="70667"/>
    <lineage>
        <taxon>Eukaryota</taxon>
        <taxon>Metazoa</taxon>
        <taxon>Spiralia</taxon>
        <taxon>Lophotrochozoa</taxon>
        <taxon>Platyhelminthes</taxon>
        <taxon>Cestoda</taxon>
        <taxon>Eucestoda</taxon>
        <taxon>Diphyllobothriidea</taxon>
        <taxon>Diphyllobothriidae</taxon>
        <taxon>Schistocephalus</taxon>
    </lineage>
</organism>
<reference evidence="3" key="1">
    <citation type="submission" date="2016-06" db="UniProtKB">
        <authorList>
            <consortium name="WormBaseParasite"/>
        </authorList>
    </citation>
    <scope>IDENTIFICATION</scope>
</reference>
<gene>
    <name evidence="1" type="ORF">SSLN_LOCUS10490</name>
</gene>
<dbReference type="AlphaFoldDB" id="A0A183T1Z2"/>
<sequence>MGDNSLGNLIKELQRLAASKHSASPPPPEKLTRSTDFARWRRSFPTMDTKAMNTRVLERLVAGFRDPQIRRALLRDRPPTLEKALTLAREEEVIQAACE</sequence>
<evidence type="ECO:0000313" key="1">
    <source>
        <dbReference type="EMBL" id="VDL96875.1"/>
    </source>
</evidence>
<name>A0A183T1Z2_SCHSO</name>
<reference evidence="1 2" key="2">
    <citation type="submission" date="2018-11" db="EMBL/GenBank/DDBJ databases">
        <authorList>
            <consortium name="Pathogen Informatics"/>
        </authorList>
    </citation>
    <scope>NUCLEOTIDE SEQUENCE [LARGE SCALE GENOMIC DNA]</scope>
    <source>
        <strain evidence="1 2">NST_G2</strain>
    </source>
</reference>
<protein>
    <submittedName>
        <fullName evidence="1 3">Uncharacterized protein</fullName>
    </submittedName>
</protein>
<keyword evidence="2" id="KW-1185">Reference proteome</keyword>
<evidence type="ECO:0000313" key="3">
    <source>
        <dbReference type="WBParaSite" id="SSLN_0001089501-mRNA-1"/>
    </source>
</evidence>
<accession>A0A183T1Z2</accession>
<proteinExistence type="predicted"/>
<dbReference type="Proteomes" id="UP000275846">
    <property type="component" value="Unassembled WGS sequence"/>
</dbReference>
<dbReference type="WBParaSite" id="SSLN_0001089501-mRNA-1">
    <property type="protein sequence ID" value="SSLN_0001089501-mRNA-1"/>
    <property type="gene ID" value="SSLN_0001089501"/>
</dbReference>